<reference evidence="2 4" key="1">
    <citation type="submission" date="2017-11" db="EMBL/GenBank/DDBJ databases">
        <title>The genome of Rhizophagus clarus HR1 reveals common genetic basis of auxotrophy among arbuscular mycorrhizal fungi.</title>
        <authorList>
            <person name="Kobayashi Y."/>
        </authorList>
    </citation>
    <scope>NUCLEOTIDE SEQUENCE [LARGE SCALE GENOMIC DNA]</scope>
    <source>
        <strain evidence="2 4">HR1</strain>
    </source>
</reference>
<organism evidence="2 4">
    <name type="scientific">Rhizophagus clarus</name>
    <dbReference type="NCBI Taxonomy" id="94130"/>
    <lineage>
        <taxon>Eukaryota</taxon>
        <taxon>Fungi</taxon>
        <taxon>Fungi incertae sedis</taxon>
        <taxon>Mucoromycota</taxon>
        <taxon>Glomeromycotina</taxon>
        <taxon>Glomeromycetes</taxon>
        <taxon>Glomerales</taxon>
        <taxon>Glomeraceae</taxon>
        <taxon>Rhizophagus</taxon>
    </lineage>
</organism>
<accession>A0A2Z6RAV8</accession>
<dbReference type="Proteomes" id="UP000615446">
    <property type="component" value="Unassembled WGS sequence"/>
</dbReference>
<dbReference type="Proteomes" id="UP000247702">
    <property type="component" value="Unassembled WGS sequence"/>
</dbReference>
<dbReference type="OrthoDB" id="2392692at2759"/>
<evidence type="ECO:0000313" key="4">
    <source>
        <dbReference type="Proteomes" id="UP000247702"/>
    </source>
</evidence>
<keyword evidence="1" id="KW-0175">Coiled coil</keyword>
<name>A0A2Z6RAV8_9GLOM</name>
<feature type="coiled-coil region" evidence="1">
    <location>
        <begin position="213"/>
        <end position="240"/>
    </location>
</feature>
<reference evidence="3" key="2">
    <citation type="submission" date="2019-10" db="EMBL/GenBank/DDBJ databases">
        <title>Conservation and host-specific expression of non-tandemly repeated heterogenous ribosome RNA gene in arbuscular mycorrhizal fungi.</title>
        <authorList>
            <person name="Maeda T."/>
            <person name="Kobayashi Y."/>
            <person name="Nakagawa T."/>
            <person name="Ezawa T."/>
            <person name="Yamaguchi K."/>
            <person name="Bino T."/>
            <person name="Nishimoto Y."/>
            <person name="Shigenobu S."/>
            <person name="Kawaguchi M."/>
        </authorList>
    </citation>
    <scope>NUCLEOTIDE SEQUENCE</scope>
    <source>
        <strain evidence="3">HR1</strain>
    </source>
</reference>
<proteinExistence type="predicted"/>
<feature type="coiled-coil region" evidence="1">
    <location>
        <begin position="143"/>
        <end position="170"/>
    </location>
</feature>
<dbReference type="EMBL" id="BLAL01000030">
    <property type="protein sequence ID" value="GES77498.1"/>
    <property type="molecule type" value="Genomic_DNA"/>
</dbReference>
<comment type="caution">
    <text evidence="2">The sequence shown here is derived from an EMBL/GenBank/DDBJ whole genome shotgun (WGS) entry which is preliminary data.</text>
</comment>
<evidence type="ECO:0000256" key="1">
    <source>
        <dbReference type="SAM" id="Coils"/>
    </source>
</evidence>
<evidence type="ECO:0000313" key="2">
    <source>
        <dbReference type="EMBL" id="GBB99525.1"/>
    </source>
</evidence>
<gene>
    <name evidence="3" type="ORF">RCL2_000486500</name>
    <name evidence="2" type="ORF">RclHR1_03550005</name>
</gene>
<dbReference type="AlphaFoldDB" id="A0A2Z6RAV8"/>
<dbReference type="EMBL" id="BEXD01002835">
    <property type="protein sequence ID" value="GBB99525.1"/>
    <property type="molecule type" value="Genomic_DNA"/>
</dbReference>
<evidence type="ECO:0000313" key="3">
    <source>
        <dbReference type="EMBL" id="GES77498.1"/>
    </source>
</evidence>
<sequence length="259" mass="30222">MEPDLYMENRTTLSSLTSPLKQKFILSSCKGPSTQSNELNQKVIPQQTNESNPQDNLRCHDRLYLMQQESEQYRNEISRLRDAIDVRKSTLSYKEHITKRNNTLEENLLDVYEIITKSITNSFGSMREIYNLVQHVIDDDKALDKANDEANKAIQEIERLCKKIDDLKQKDGFPWRILDNTRNQDEHDSISKDEDIMEIDVSNDKDMIAHIDLKSLLEQYDKTESLVDELSNDLEQLESSEDEMILWKFSNAKNSSNLL</sequence>
<keyword evidence="4" id="KW-1185">Reference proteome</keyword>
<protein>
    <submittedName>
        <fullName evidence="2">Uncharacterized protein</fullName>
    </submittedName>
</protein>